<sequence>MIQTRSLHLAVHIRATDDLAGAASASSIQERTAPEPFTKDELVSPASPVPRQIAGAERFLLDC</sequence>
<evidence type="ECO:0000256" key="1">
    <source>
        <dbReference type="SAM" id="MobiDB-lite"/>
    </source>
</evidence>
<evidence type="ECO:0000313" key="3">
    <source>
        <dbReference type="Proteomes" id="UP001235547"/>
    </source>
</evidence>
<dbReference type="EMBL" id="CP120371">
    <property type="protein sequence ID" value="WEX84134.1"/>
    <property type="molecule type" value="Genomic_DNA"/>
</dbReference>
<dbReference type="RefSeq" id="WP_280735035.1">
    <property type="nucleotide sequence ID" value="NZ_CP120368.1"/>
</dbReference>
<evidence type="ECO:0000313" key="2">
    <source>
        <dbReference type="EMBL" id="WEX84134.1"/>
    </source>
</evidence>
<protein>
    <submittedName>
        <fullName evidence="2">Uncharacterized protein</fullName>
    </submittedName>
</protein>
<name>A0ABY8CZR7_9HYPH</name>
<reference evidence="2 3" key="1">
    <citation type="submission" date="2023-03" db="EMBL/GenBank/DDBJ databases">
        <authorList>
            <person name="Kaur S."/>
            <person name="Espinosa-Saiz D."/>
            <person name="Velazquez E."/>
            <person name="Menendez E."/>
            <person name="diCenzo G.C."/>
        </authorList>
    </citation>
    <scope>NUCLEOTIDE SEQUENCE [LARGE SCALE GENOMIC DNA]</scope>
    <source>
        <strain evidence="2 3">LMG 27395</strain>
    </source>
</reference>
<proteinExistence type="predicted"/>
<keyword evidence="3" id="KW-1185">Reference proteome</keyword>
<gene>
    <name evidence="2" type="ORF">PYH38_002983</name>
</gene>
<organism evidence="2 3">
    <name type="scientific">Sinorhizobium numidicum</name>
    <dbReference type="NCBI Taxonomy" id="680248"/>
    <lineage>
        <taxon>Bacteria</taxon>
        <taxon>Pseudomonadati</taxon>
        <taxon>Pseudomonadota</taxon>
        <taxon>Alphaproteobacteria</taxon>
        <taxon>Hyphomicrobiales</taxon>
        <taxon>Rhizobiaceae</taxon>
        <taxon>Sinorhizobium/Ensifer group</taxon>
        <taxon>Sinorhizobium</taxon>
    </lineage>
</organism>
<dbReference type="Proteomes" id="UP001235547">
    <property type="component" value="Chromosome 1"/>
</dbReference>
<feature type="region of interest" description="Disordered" evidence="1">
    <location>
        <begin position="22"/>
        <end position="48"/>
    </location>
</feature>
<accession>A0ABY8CZR7</accession>